<dbReference type="InParanoid" id="I0A112"/>
<proteinExistence type="predicted"/>
<dbReference type="AlphaFoldDB" id="I0A112"/>
<organism evidence="1 2">
    <name type="scientific">Fervidicoccus fontis (strain DSM 19380 / JCM 18336 / VKM B-2539 / Kam940)</name>
    <dbReference type="NCBI Taxonomy" id="1163730"/>
    <lineage>
        <taxon>Archaea</taxon>
        <taxon>Thermoproteota</taxon>
        <taxon>Thermoprotei</taxon>
        <taxon>Fervidicoccales</taxon>
        <taxon>Fervidicoccaceae</taxon>
        <taxon>Fervidicoccus</taxon>
    </lineage>
</organism>
<dbReference type="KEGG" id="ffo:FFONT_0681"/>
<evidence type="ECO:0008006" key="3">
    <source>
        <dbReference type="Google" id="ProtNLM"/>
    </source>
</evidence>
<keyword evidence="2" id="KW-1185">Reference proteome</keyword>
<dbReference type="HOGENOM" id="CLU_193441_0_0_2"/>
<accession>I0A112</accession>
<gene>
    <name evidence="1" type="ordered locus">FFONT_0681</name>
</gene>
<name>I0A112_FERFK</name>
<dbReference type="EMBL" id="CP003423">
    <property type="protein sequence ID" value="AFH42669.1"/>
    <property type="molecule type" value="Genomic_DNA"/>
</dbReference>
<reference evidence="2" key="1">
    <citation type="submission" date="2012-03" db="EMBL/GenBank/DDBJ databases">
        <title>Fervidicoccus fontis complete genome analysis confirms its distinct phylogenetic position and predicts its environmental function.</title>
        <authorList>
            <person name="Lebedinsky A.V."/>
            <person name="Mardanov A.V."/>
            <person name="Gumerov V.M."/>
            <person name="Beletsky A.V."/>
            <person name="Kublanov I.V."/>
            <person name="Perevalova A.A."/>
            <person name="Bonch-Osmolovskaya E.A."/>
            <person name="Ravin N.V."/>
            <person name="Skryabin K.G."/>
        </authorList>
    </citation>
    <scope>NUCLEOTIDE SEQUENCE [LARGE SCALE GENOMIC DNA]</scope>
    <source>
        <strain evidence="2">DSM 19380 / VKM B-2539 / Kam940</strain>
    </source>
</reference>
<evidence type="ECO:0000313" key="2">
    <source>
        <dbReference type="Proteomes" id="UP000007391"/>
    </source>
</evidence>
<evidence type="ECO:0000313" key="1">
    <source>
        <dbReference type="EMBL" id="AFH42669.1"/>
    </source>
</evidence>
<reference evidence="1 2" key="2">
    <citation type="journal article" date="2014" name="Extremophiles">
        <title>Analysis of the complete genome of Fervidococcus fontis confirms the distinct phylogenetic position of the order Fervidicoccales and suggests its environmental function.</title>
        <authorList>
            <person name="Lebedinsky A.V."/>
            <person name="Mardanov A.V."/>
            <person name="Kublanov I.V."/>
            <person name="Gumerov V.M."/>
            <person name="Beletsky A.V."/>
            <person name="Perevalova A.A."/>
            <person name="Bidzhieva S.Kh."/>
            <person name="Bonch-Osmolovskaya E.A."/>
            <person name="Skryabin K.G."/>
            <person name="Ravin N.V."/>
        </authorList>
    </citation>
    <scope>NUCLEOTIDE SEQUENCE [LARGE SCALE GENOMIC DNA]</scope>
    <source>
        <strain evidence="2">DSM 19380 / VKM B-2539 / Kam940</strain>
    </source>
</reference>
<dbReference type="Proteomes" id="UP000007391">
    <property type="component" value="Chromosome"/>
</dbReference>
<dbReference type="eggNOG" id="arCOG10150">
    <property type="taxonomic scope" value="Archaea"/>
</dbReference>
<sequence>MREKMGWWGRGWGRGWSPYPGNGPFSYLPPWERPGWKYGRGWCWWYYGYPYSSSYPYPVAPFWADKSAELRYLEDMRKYLEDVKKDIEARIEELKKSTQ</sequence>
<protein>
    <recommendedName>
        <fullName evidence="3">DUF5320 domain-containing protein</fullName>
    </recommendedName>
</protein>